<evidence type="ECO:0000256" key="5">
    <source>
        <dbReference type="ARBA" id="ARBA00022833"/>
    </source>
</evidence>
<proteinExistence type="predicted"/>
<evidence type="ECO:0000256" key="7">
    <source>
        <dbReference type="PROSITE-ProRule" id="PRU00042"/>
    </source>
</evidence>
<organism evidence="12">
    <name type="scientific">Dissoconium aciculare CBS 342.82</name>
    <dbReference type="NCBI Taxonomy" id="1314786"/>
    <lineage>
        <taxon>Eukaryota</taxon>
        <taxon>Fungi</taxon>
        <taxon>Dikarya</taxon>
        <taxon>Ascomycota</taxon>
        <taxon>Pezizomycotina</taxon>
        <taxon>Dothideomycetes</taxon>
        <taxon>Dothideomycetidae</taxon>
        <taxon>Mycosphaerellales</taxon>
        <taxon>Dissoconiaceae</taxon>
        <taxon>Dissoconium</taxon>
    </lineage>
</organism>
<feature type="compositionally biased region" description="Polar residues" evidence="9">
    <location>
        <begin position="31"/>
        <end position="41"/>
    </location>
</feature>
<dbReference type="RefSeq" id="XP_033463117.1">
    <property type="nucleotide sequence ID" value="XM_033600272.1"/>
</dbReference>
<evidence type="ECO:0000259" key="10">
    <source>
        <dbReference type="PROSITE" id="PS50157"/>
    </source>
</evidence>
<dbReference type="PANTHER" id="PTHR45718:SF4">
    <property type="entry name" value="TRANSCRIPTIONAL ACTIVATOR CUBITUS INTERRUPTUS"/>
    <property type="match status" value="1"/>
</dbReference>
<feature type="non-terminal residue" evidence="12">
    <location>
        <position position="296"/>
    </location>
</feature>
<feature type="region of interest" description="Disordered" evidence="9">
    <location>
        <begin position="150"/>
        <end position="171"/>
    </location>
</feature>
<sequence>PPSKRRKTGASTLAAVEHALSQTYEDDDAISVSSDGFSSAPGSPDDSEYNMREVAQTRCLWRDCDFMGGSNNDDLVNHVQRAHCATGGPKKAKYTCEWGECQRKAMTHPSGYALKAHMRSHTKEKPYYCLLPAECDKAFTRSDALSKHMRTVHEPDLSKNAAAPEPTPTSRKSIKLKLANGNKAAAKPVEPPVIISTEELQSSDPRDQNNNIRYVPAFHPVTGQAGFMIHYPADIVFSSRESDMAANDLMRLLRRQLHWAQMEADELKQELEELERIKREEWTLKEVLLEGLMDSE</sequence>
<evidence type="ECO:0000256" key="1">
    <source>
        <dbReference type="ARBA" id="ARBA00004123"/>
    </source>
</evidence>
<dbReference type="Gene3D" id="3.30.160.60">
    <property type="entry name" value="Classic Zinc Finger"/>
    <property type="match status" value="2"/>
</dbReference>
<name>A0A6J3MDJ4_9PEZI</name>
<dbReference type="PANTHER" id="PTHR45718">
    <property type="entry name" value="TRANSCRIPTIONAL ACTIVATOR CUBITUS INTERRUPTUS"/>
    <property type="match status" value="1"/>
</dbReference>
<protein>
    <recommendedName>
        <fullName evidence="10">C2H2-type domain-containing protein</fullName>
    </recommendedName>
</protein>
<dbReference type="OrthoDB" id="3214149at2759"/>
<accession>A0A6J3MDJ4</accession>
<feature type="non-terminal residue" evidence="12">
    <location>
        <position position="1"/>
    </location>
</feature>
<dbReference type="GO" id="GO:0000981">
    <property type="term" value="F:DNA-binding transcription factor activity, RNA polymerase II-specific"/>
    <property type="evidence" value="ECO:0007669"/>
    <property type="project" value="TreeGrafter"/>
</dbReference>
<dbReference type="Proteomes" id="UP000504637">
    <property type="component" value="Unplaced"/>
</dbReference>
<evidence type="ECO:0000313" key="12">
    <source>
        <dbReference type="RefSeq" id="XP_033463117.1"/>
    </source>
</evidence>
<feature type="coiled-coil region" evidence="8">
    <location>
        <begin position="250"/>
        <end position="280"/>
    </location>
</feature>
<dbReference type="FunFam" id="3.30.160.60:FF:000031">
    <property type="entry name" value="GLI family zinc finger 3"/>
    <property type="match status" value="1"/>
</dbReference>
<keyword evidence="5" id="KW-0862">Zinc</keyword>
<evidence type="ECO:0000313" key="11">
    <source>
        <dbReference type="Proteomes" id="UP000504637"/>
    </source>
</evidence>
<feature type="region of interest" description="Disordered" evidence="9">
    <location>
        <begin position="25"/>
        <end position="48"/>
    </location>
</feature>
<feature type="domain" description="C2H2-type" evidence="10">
    <location>
        <begin position="127"/>
        <end position="158"/>
    </location>
</feature>
<reference evidence="12" key="3">
    <citation type="submission" date="2025-08" db="UniProtKB">
        <authorList>
            <consortium name="RefSeq"/>
        </authorList>
    </citation>
    <scope>IDENTIFICATION</scope>
    <source>
        <strain evidence="12">CBS 342.82</strain>
    </source>
</reference>
<keyword evidence="11" id="KW-1185">Reference proteome</keyword>
<dbReference type="PROSITE" id="PS50157">
    <property type="entry name" value="ZINC_FINGER_C2H2_2"/>
    <property type="match status" value="1"/>
</dbReference>
<keyword evidence="8" id="KW-0175">Coiled coil</keyword>
<evidence type="ECO:0000256" key="2">
    <source>
        <dbReference type="ARBA" id="ARBA00022723"/>
    </source>
</evidence>
<comment type="subcellular location">
    <subcellularLocation>
        <location evidence="1">Nucleus</location>
    </subcellularLocation>
</comment>
<dbReference type="GO" id="GO:0000978">
    <property type="term" value="F:RNA polymerase II cis-regulatory region sequence-specific DNA binding"/>
    <property type="evidence" value="ECO:0007669"/>
    <property type="project" value="TreeGrafter"/>
</dbReference>
<evidence type="ECO:0000256" key="4">
    <source>
        <dbReference type="ARBA" id="ARBA00022771"/>
    </source>
</evidence>
<dbReference type="AlphaFoldDB" id="A0A6J3MDJ4"/>
<dbReference type="InterPro" id="IPR036236">
    <property type="entry name" value="Znf_C2H2_sf"/>
</dbReference>
<evidence type="ECO:0000256" key="9">
    <source>
        <dbReference type="SAM" id="MobiDB-lite"/>
    </source>
</evidence>
<evidence type="ECO:0000256" key="6">
    <source>
        <dbReference type="ARBA" id="ARBA00023242"/>
    </source>
</evidence>
<dbReference type="FunFam" id="3.30.160.60:FF:000201">
    <property type="entry name" value="C2H2 finger domain protein (Gli3)"/>
    <property type="match status" value="1"/>
</dbReference>
<dbReference type="SMART" id="SM00355">
    <property type="entry name" value="ZnF_C2H2"/>
    <property type="match status" value="3"/>
</dbReference>
<gene>
    <name evidence="12" type="ORF">K489DRAFT_294274</name>
</gene>
<dbReference type="GO" id="GO:0008270">
    <property type="term" value="F:zinc ion binding"/>
    <property type="evidence" value="ECO:0007669"/>
    <property type="project" value="UniProtKB-KW"/>
</dbReference>
<dbReference type="GO" id="GO:0005634">
    <property type="term" value="C:nucleus"/>
    <property type="evidence" value="ECO:0007669"/>
    <property type="project" value="UniProtKB-SubCell"/>
</dbReference>
<reference evidence="12" key="2">
    <citation type="submission" date="2020-04" db="EMBL/GenBank/DDBJ databases">
        <authorList>
            <consortium name="NCBI Genome Project"/>
        </authorList>
    </citation>
    <scope>NUCLEOTIDE SEQUENCE</scope>
    <source>
        <strain evidence="12">CBS 342.82</strain>
    </source>
</reference>
<reference evidence="12" key="1">
    <citation type="submission" date="2020-01" db="EMBL/GenBank/DDBJ databases">
        <authorList>
            <consortium name="DOE Joint Genome Institute"/>
            <person name="Haridas S."/>
            <person name="Albert R."/>
            <person name="Binder M."/>
            <person name="Bloem J."/>
            <person name="Labutti K."/>
            <person name="Salamov A."/>
            <person name="Andreopoulos B."/>
            <person name="Baker S.E."/>
            <person name="Barry K."/>
            <person name="Bills G."/>
            <person name="Bluhm B.H."/>
            <person name="Cannon C."/>
            <person name="Castanera R."/>
            <person name="Culley D.E."/>
            <person name="Daum C."/>
            <person name="Ezra D."/>
            <person name="Gonzalez J.B."/>
            <person name="Henrissat B."/>
            <person name="Kuo A."/>
            <person name="Liang C."/>
            <person name="Lipzen A."/>
            <person name="Lutzoni F."/>
            <person name="Magnuson J."/>
            <person name="Mondo S."/>
            <person name="Nolan M."/>
            <person name="Ohm R."/>
            <person name="Pangilinan J."/>
            <person name="Park H.-J."/>
            <person name="Ramirez L."/>
            <person name="Alfaro M."/>
            <person name="Sun H."/>
            <person name="Tritt A."/>
            <person name="Yoshinaga Y."/>
            <person name="Zwiers L.-H."/>
            <person name="Turgeon B.G."/>
            <person name="Goodwin S.B."/>
            <person name="Spatafora J.W."/>
            <person name="Crous P.W."/>
            <person name="Grigoriev I.V."/>
        </authorList>
    </citation>
    <scope>NUCLEOTIDE SEQUENCE</scope>
    <source>
        <strain evidence="12">CBS 342.82</strain>
    </source>
</reference>
<dbReference type="GeneID" id="54358072"/>
<keyword evidence="2" id="KW-0479">Metal-binding</keyword>
<evidence type="ECO:0000256" key="3">
    <source>
        <dbReference type="ARBA" id="ARBA00022737"/>
    </source>
</evidence>
<dbReference type="InterPro" id="IPR013087">
    <property type="entry name" value="Znf_C2H2_type"/>
</dbReference>
<dbReference type="Pfam" id="PF00096">
    <property type="entry name" value="zf-C2H2"/>
    <property type="match status" value="1"/>
</dbReference>
<keyword evidence="4 7" id="KW-0863">Zinc-finger</keyword>
<evidence type="ECO:0000256" key="8">
    <source>
        <dbReference type="SAM" id="Coils"/>
    </source>
</evidence>
<keyword evidence="6" id="KW-0539">Nucleus</keyword>
<keyword evidence="3" id="KW-0677">Repeat</keyword>
<dbReference type="InterPro" id="IPR043359">
    <property type="entry name" value="GLI-like"/>
</dbReference>
<dbReference type="SUPFAM" id="SSF57667">
    <property type="entry name" value="beta-beta-alpha zinc fingers"/>
    <property type="match status" value="1"/>
</dbReference>